<protein>
    <recommendedName>
        <fullName evidence="1">BAG family molecular chaperone regulator 1</fullName>
    </recommendedName>
</protein>
<dbReference type="InterPro" id="IPR003103">
    <property type="entry name" value="BAG_domain"/>
</dbReference>
<proteinExistence type="predicted"/>
<dbReference type="InterPro" id="IPR000626">
    <property type="entry name" value="Ubiquitin-like_dom"/>
</dbReference>
<feature type="domain" description="Ubiquitin-like" evidence="4">
    <location>
        <begin position="7"/>
        <end position="76"/>
    </location>
</feature>
<accession>A0AA85JXI9</accession>
<dbReference type="PANTHER" id="PTHR12329:SF16">
    <property type="entry name" value="BAG FAMILY MOLECULAR CHAPERONE REGULATOR 1"/>
    <property type="match status" value="1"/>
</dbReference>
<reference evidence="6" key="2">
    <citation type="submission" date="2023-11" db="UniProtKB">
        <authorList>
            <consortium name="WormBaseParasite"/>
        </authorList>
    </citation>
    <scope>IDENTIFICATION</scope>
</reference>
<evidence type="ECO:0000313" key="6">
    <source>
        <dbReference type="WBParaSite" id="TREG1_52890.2"/>
    </source>
</evidence>
<feature type="coiled-coil region" evidence="3">
    <location>
        <begin position="90"/>
        <end position="117"/>
    </location>
</feature>
<keyword evidence="2" id="KW-0143">Chaperone</keyword>
<dbReference type="GO" id="GO:0005634">
    <property type="term" value="C:nucleus"/>
    <property type="evidence" value="ECO:0007669"/>
    <property type="project" value="TreeGrafter"/>
</dbReference>
<evidence type="ECO:0000256" key="1">
    <source>
        <dbReference type="ARBA" id="ARBA00022374"/>
    </source>
</evidence>
<dbReference type="PROSITE" id="PS50053">
    <property type="entry name" value="UBIQUITIN_2"/>
    <property type="match status" value="1"/>
</dbReference>
<dbReference type="GO" id="GO:0051087">
    <property type="term" value="F:protein-folding chaperone binding"/>
    <property type="evidence" value="ECO:0007669"/>
    <property type="project" value="InterPro"/>
</dbReference>
<name>A0AA85JXI9_TRIRE</name>
<dbReference type="InterPro" id="IPR036533">
    <property type="entry name" value="BAG_dom_sf"/>
</dbReference>
<dbReference type="PANTHER" id="PTHR12329">
    <property type="entry name" value="BCL2-ASSOCIATED ATHANOGENE"/>
    <property type="match status" value="1"/>
</dbReference>
<dbReference type="CDD" id="cd01812">
    <property type="entry name" value="Ubl_BAG1"/>
    <property type="match status" value="1"/>
</dbReference>
<dbReference type="GO" id="GO:0050821">
    <property type="term" value="P:protein stabilization"/>
    <property type="evidence" value="ECO:0007669"/>
    <property type="project" value="TreeGrafter"/>
</dbReference>
<evidence type="ECO:0000256" key="2">
    <source>
        <dbReference type="ARBA" id="ARBA00023186"/>
    </source>
</evidence>
<dbReference type="Gene3D" id="3.10.20.90">
    <property type="entry name" value="Phosphatidylinositol 3-kinase Catalytic Subunit, Chain A, domain 1"/>
    <property type="match status" value="1"/>
</dbReference>
<dbReference type="GO" id="GO:0016020">
    <property type="term" value="C:membrane"/>
    <property type="evidence" value="ECO:0007669"/>
    <property type="project" value="TreeGrafter"/>
</dbReference>
<dbReference type="GO" id="GO:0005829">
    <property type="term" value="C:cytosol"/>
    <property type="evidence" value="ECO:0007669"/>
    <property type="project" value="TreeGrafter"/>
</dbReference>
<dbReference type="SUPFAM" id="SSF54236">
    <property type="entry name" value="Ubiquitin-like"/>
    <property type="match status" value="1"/>
</dbReference>
<dbReference type="SMART" id="SM00213">
    <property type="entry name" value="UBQ"/>
    <property type="match status" value="1"/>
</dbReference>
<dbReference type="GO" id="GO:0000774">
    <property type="term" value="F:adenyl-nucleotide exchange factor activity"/>
    <property type="evidence" value="ECO:0007669"/>
    <property type="project" value="TreeGrafter"/>
</dbReference>
<reference evidence="5" key="1">
    <citation type="submission" date="2022-06" db="EMBL/GenBank/DDBJ databases">
        <authorList>
            <person name="Berger JAMES D."/>
            <person name="Berger JAMES D."/>
        </authorList>
    </citation>
    <scope>NUCLEOTIDE SEQUENCE [LARGE SCALE GENOMIC DNA]</scope>
</reference>
<keyword evidence="5" id="KW-1185">Reference proteome</keyword>
<dbReference type="WBParaSite" id="TREG1_52890.2">
    <property type="protein sequence ID" value="TREG1_52890.2"/>
    <property type="gene ID" value="TREG1_52890"/>
</dbReference>
<dbReference type="Proteomes" id="UP000050795">
    <property type="component" value="Unassembled WGS sequence"/>
</dbReference>
<dbReference type="InterPro" id="IPR039773">
    <property type="entry name" value="BAG_chaperone_regulator"/>
</dbReference>
<dbReference type="Gene3D" id="1.20.58.120">
    <property type="entry name" value="BAG domain"/>
    <property type="match status" value="1"/>
</dbReference>
<dbReference type="SUPFAM" id="SSF63491">
    <property type="entry name" value="BAG domain"/>
    <property type="match status" value="1"/>
</dbReference>
<organism evidence="5 6">
    <name type="scientific">Trichobilharzia regenti</name>
    <name type="common">Nasal bird schistosome</name>
    <dbReference type="NCBI Taxonomy" id="157069"/>
    <lineage>
        <taxon>Eukaryota</taxon>
        <taxon>Metazoa</taxon>
        <taxon>Spiralia</taxon>
        <taxon>Lophotrochozoa</taxon>
        <taxon>Platyhelminthes</taxon>
        <taxon>Trematoda</taxon>
        <taxon>Digenea</taxon>
        <taxon>Strigeidida</taxon>
        <taxon>Schistosomatoidea</taxon>
        <taxon>Schistosomatidae</taxon>
        <taxon>Trichobilharzia</taxon>
    </lineage>
</organism>
<dbReference type="Pfam" id="PF00240">
    <property type="entry name" value="ubiquitin"/>
    <property type="match status" value="1"/>
</dbReference>
<dbReference type="Pfam" id="PF02179">
    <property type="entry name" value="BAG"/>
    <property type="match status" value="1"/>
</dbReference>
<dbReference type="InterPro" id="IPR029071">
    <property type="entry name" value="Ubiquitin-like_domsf"/>
</dbReference>
<evidence type="ECO:0000256" key="3">
    <source>
        <dbReference type="SAM" id="Coils"/>
    </source>
</evidence>
<sequence length="189" mass="21025">MDEACCINVVFGGQKYSVPLPTGTDATLQHLMKAIESVVHVPFYKQRLIYKGRSLMDPDALISSCGLTVGSKVMVLGSVETLDPNEAEKLSKAKSTSESISSELENLSEKLRNINDSNGSEVTVNVKCTVDIMERCMRTLELLDSVRLPYDCENERTCRKQLVDTIQEFLVQADKLRGEFLKLAKTKTT</sequence>
<keyword evidence="3" id="KW-0175">Coiled coil</keyword>
<dbReference type="AlphaFoldDB" id="A0AA85JXI9"/>
<evidence type="ECO:0000313" key="5">
    <source>
        <dbReference type="Proteomes" id="UP000050795"/>
    </source>
</evidence>
<evidence type="ECO:0000259" key="4">
    <source>
        <dbReference type="PROSITE" id="PS50053"/>
    </source>
</evidence>